<name>A0ABW9BB03_9BURK</name>
<evidence type="ECO:0000313" key="1">
    <source>
        <dbReference type="EMBL" id="MFM0008567.1"/>
    </source>
</evidence>
<sequence>MEGCGNKGDEMTQTASIRFMRVVLFVMALICMESVMSESEGFVFSVNGSGGNYTSTDVKIKDNHFTMTMRGNNRGEGDMPGIGIFEGPVDDATLQGLRKVVDTMRVERDYVDFYHSLKYLQRFYDASSKTAKLDVKPTIAPKNGGFLVTLAFQNSGKEEIAFSSPSVWEGRYNPIASRSWAVVSGVRDDNIKVRNKSLEFDTGFIGASALLNHGDFSGEVLRLQPGQTRYAQYMVFPSNPFKKGRYLIAVSVAIQQVSEPQALNGYVEFAGQKNYVEFAHDYPTTPEEIAAFDAHQRAEDQ</sequence>
<dbReference type="Proteomes" id="UP001629230">
    <property type="component" value="Unassembled WGS sequence"/>
</dbReference>
<comment type="caution">
    <text evidence="1">The sequence shown here is derived from an EMBL/GenBank/DDBJ whole genome shotgun (WGS) entry which is preliminary data.</text>
</comment>
<dbReference type="EMBL" id="JAQQEZ010000132">
    <property type="protein sequence ID" value="MFM0008567.1"/>
    <property type="molecule type" value="Genomic_DNA"/>
</dbReference>
<keyword evidence="2" id="KW-1185">Reference proteome</keyword>
<organism evidence="1 2">
    <name type="scientific">Paraburkholderia dipogonis</name>
    <dbReference type="NCBI Taxonomy" id="1211383"/>
    <lineage>
        <taxon>Bacteria</taxon>
        <taxon>Pseudomonadati</taxon>
        <taxon>Pseudomonadota</taxon>
        <taxon>Betaproteobacteria</taxon>
        <taxon>Burkholderiales</taxon>
        <taxon>Burkholderiaceae</taxon>
        <taxon>Paraburkholderia</taxon>
    </lineage>
</organism>
<gene>
    <name evidence="1" type="ORF">PQR57_47785</name>
</gene>
<protein>
    <submittedName>
        <fullName evidence="1">Uncharacterized protein</fullName>
    </submittedName>
</protein>
<accession>A0ABW9BB03</accession>
<reference evidence="1 2" key="1">
    <citation type="journal article" date="2024" name="Chem. Sci.">
        <title>Discovery of megapolipeptins by genome mining of a Burkholderiales bacteria collection.</title>
        <authorList>
            <person name="Paulo B.S."/>
            <person name="Recchia M.J.J."/>
            <person name="Lee S."/>
            <person name="Fergusson C.H."/>
            <person name="Romanowski S.B."/>
            <person name="Hernandez A."/>
            <person name="Krull N."/>
            <person name="Liu D.Y."/>
            <person name="Cavanagh H."/>
            <person name="Bos A."/>
            <person name="Gray C.A."/>
            <person name="Murphy B.T."/>
            <person name="Linington R.G."/>
            <person name="Eustaquio A.S."/>
        </authorList>
    </citation>
    <scope>NUCLEOTIDE SEQUENCE [LARGE SCALE GENOMIC DNA]</scope>
    <source>
        <strain evidence="1 2">RL17-350-BIC-A</strain>
    </source>
</reference>
<evidence type="ECO:0000313" key="2">
    <source>
        <dbReference type="Proteomes" id="UP001629230"/>
    </source>
</evidence>
<proteinExistence type="predicted"/>
<dbReference type="RefSeq" id="WP_408183649.1">
    <property type="nucleotide sequence ID" value="NZ_JAQQEZ010000132.1"/>
</dbReference>